<dbReference type="Pfam" id="PF01535">
    <property type="entry name" value="PPR"/>
    <property type="match status" value="5"/>
</dbReference>
<dbReference type="PANTHER" id="PTHR47447:SF21">
    <property type="entry name" value="PENTACOTRIPEPTIDE-REPEAT REGION OF PRORP DOMAIN-CONTAINING PROTEIN"/>
    <property type="match status" value="1"/>
</dbReference>
<dbReference type="InterPro" id="IPR002885">
    <property type="entry name" value="PPR_rpt"/>
</dbReference>
<comment type="caution">
    <text evidence="4">The sequence shown here is derived from an EMBL/GenBank/DDBJ whole genome shotgun (WGS) entry which is preliminary data.</text>
</comment>
<evidence type="ECO:0000256" key="1">
    <source>
        <dbReference type="ARBA" id="ARBA00007626"/>
    </source>
</evidence>
<reference evidence="4" key="2">
    <citation type="journal article" date="2024" name="Plant">
        <title>Genomic evolution and insights into agronomic trait innovations of Sesamum species.</title>
        <authorList>
            <person name="Miao H."/>
            <person name="Wang L."/>
            <person name="Qu L."/>
            <person name="Liu H."/>
            <person name="Sun Y."/>
            <person name="Le M."/>
            <person name="Wang Q."/>
            <person name="Wei S."/>
            <person name="Zheng Y."/>
            <person name="Lin W."/>
            <person name="Duan Y."/>
            <person name="Cao H."/>
            <person name="Xiong S."/>
            <person name="Wang X."/>
            <person name="Wei L."/>
            <person name="Li C."/>
            <person name="Ma Q."/>
            <person name="Ju M."/>
            <person name="Zhao R."/>
            <person name="Li G."/>
            <person name="Mu C."/>
            <person name="Tian Q."/>
            <person name="Mei H."/>
            <person name="Zhang T."/>
            <person name="Gao T."/>
            <person name="Zhang H."/>
        </authorList>
    </citation>
    <scope>NUCLEOTIDE SEQUENCE</scope>
    <source>
        <strain evidence="4">KEN1</strain>
    </source>
</reference>
<dbReference type="NCBIfam" id="TIGR00756">
    <property type="entry name" value="PPR"/>
    <property type="match status" value="8"/>
</dbReference>
<organism evidence="4">
    <name type="scientific">Sesamum latifolium</name>
    <dbReference type="NCBI Taxonomy" id="2727402"/>
    <lineage>
        <taxon>Eukaryota</taxon>
        <taxon>Viridiplantae</taxon>
        <taxon>Streptophyta</taxon>
        <taxon>Embryophyta</taxon>
        <taxon>Tracheophyta</taxon>
        <taxon>Spermatophyta</taxon>
        <taxon>Magnoliopsida</taxon>
        <taxon>eudicotyledons</taxon>
        <taxon>Gunneridae</taxon>
        <taxon>Pentapetalae</taxon>
        <taxon>asterids</taxon>
        <taxon>lamiids</taxon>
        <taxon>Lamiales</taxon>
        <taxon>Pedaliaceae</taxon>
        <taxon>Sesamum</taxon>
    </lineage>
</organism>
<dbReference type="EMBL" id="JACGWN010000009">
    <property type="protein sequence ID" value="KAL0433604.1"/>
    <property type="molecule type" value="Genomic_DNA"/>
</dbReference>
<dbReference type="AlphaFoldDB" id="A0AAW2VX92"/>
<proteinExistence type="inferred from homology"/>
<evidence type="ECO:0000313" key="4">
    <source>
        <dbReference type="EMBL" id="KAL0433604.1"/>
    </source>
</evidence>
<dbReference type="Gene3D" id="1.25.40.10">
    <property type="entry name" value="Tetratricopeptide repeat domain"/>
    <property type="match status" value="4"/>
</dbReference>
<feature type="repeat" description="PPR" evidence="3">
    <location>
        <begin position="182"/>
        <end position="216"/>
    </location>
</feature>
<protein>
    <submittedName>
        <fullName evidence="4">Pentatricopeptide repeat-containing protein</fullName>
    </submittedName>
</protein>
<dbReference type="PROSITE" id="PS51375">
    <property type="entry name" value="PPR"/>
    <property type="match status" value="8"/>
</dbReference>
<comment type="similarity">
    <text evidence="1">Belongs to the PPR family. P subfamily.</text>
</comment>
<keyword evidence="2" id="KW-0677">Repeat</keyword>
<name>A0AAW2VX92_9LAMI</name>
<feature type="repeat" description="PPR" evidence="3">
    <location>
        <begin position="9"/>
        <end position="43"/>
    </location>
</feature>
<gene>
    <name evidence="4" type="ORF">Slati_2694700</name>
</gene>
<dbReference type="PANTHER" id="PTHR47447">
    <property type="entry name" value="OS03G0856100 PROTEIN"/>
    <property type="match status" value="1"/>
</dbReference>
<dbReference type="SUPFAM" id="SSF48452">
    <property type="entry name" value="TPR-like"/>
    <property type="match status" value="1"/>
</dbReference>
<evidence type="ECO:0000256" key="3">
    <source>
        <dbReference type="PROSITE-ProRule" id="PRU00708"/>
    </source>
</evidence>
<feature type="repeat" description="PPR" evidence="3">
    <location>
        <begin position="391"/>
        <end position="425"/>
    </location>
</feature>
<feature type="repeat" description="PPR" evidence="3">
    <location>
        <begin position="44"/>
        <end position="78"/>
    </location>
</feature>
<feature type="repeat" description="PPR" evidence="3">
    <location>
        <begin position="426"/>
        <end position="460"/>
    </location>
</feature>
<reference evidence="4" key="1">
    <citation type="submission" date="2020-06" db="EMBL/GenBank/DDBJ databases">
        <authorList>
            <person name="Li T."/>
            <person name="Hu X."/>
            <person name="Zhang T."/>
            <person name="Song X."/>
            <person name="Zhang H."/>
            <person name="Dai N."/>
            <person name="Sheng W."/>
            <person name="Hou X."/>
            <person name="Wei L."/>
        </authorList>
    </citation>
    <scope>NUCLEOTIDE SEQUENCE</scope>
    <source>
        <strain evidence="4">KEN1</strain>
        <tissue evidence="4">Leaf</tissue>
    </source>
</reference>
<evidence type="ECO:0000256" key="2">
    <source>
        <dbReference type="ARBA" id="ARBA00022737"/>
    </source>
</evidence>
<feature type="repeat" description="PPR" evidence="3">
    <location>
        <begin position="252"/>
        <end position="286"/>
    </location>
</feature>
<dbReference type="InterPro" id="IPR011990">
    <property type="entry name" value="TPR-like_helical_dom_sf"/>
</dbReference>
<sequence>MLQKGILPTTVTFNTMIHMFGNNGQLDEVASLIQRMEKAKCSPDTRTYNILISLHAKHNDIELAARYLTKMKEASLEPDAVSYRTLLYAFSIRHMVAEAEKLISEMDERGMEIDEFTQSSLTRMYIESGMLEKSWSWFQRFHLGGNMTSECYSANIDAFGERGYILEAEKVFNCCQQVKRITILEFNVMIKAYGISKKFEQACFLFDSMEEHGLIADRCGYNSLVQMLASADLPQKATFYLRKMQEVGLVIDCVPYCAVISSYAKLGQMDMAVGLYKEMIGHGIKPDVIVYGVLINAFANTGSVNEATYYVDAMRNLGLPMNGVICKSLIKLYTKVGYLKEAQKAHETLRSFEGGLDVFSSNCMINLYSERSMVSEAEEIFETLKQNGDANEFTYAMMLCMYKRNGRFMEAFCIARKMRELGLMRDLLSYNHVLGLYASDGRYKEAVATFDEMLKSLIQPDDSTFKSLGIILLKCGVPKNAIEKLELIRKEDTERGLQAWTSTLSSVVDMDDDVTEDGV</sequence>
<accession>A0AAW2VX92</accession>
<feature type="repeat" description="PPR" evidence="3">
    <location>
        <begin position="287"/>
        <end position="321"/>
    </location>
</feature>
<dbReference type="Pfam" id="PF13041">
    <property type="entry name" value="PPR_2"/>
    <property type="match status" value="3"/>
</dbReference>
<feature type="repeat" description="PPR" evidence="3">
    <location>
        <begin position="79"/>
        <end position="113"/>
    </location>
</feature>